<evidence type="ECO:0000313" key="3">
    <source>
        <dbReference type="Proteomes" id="UP000267029"/>
    </source>
</evidence>
<accession>A0A0R3U742</accession>
<gene>
    <name evidence="2" type="ORF">MCOS_LOCUS2634</name>
</gene>
<evidence type="ECO:0000313" key="2">
    <source>
        <dbReference type="EMBL" id="VDD76631.1"/>
    </source>
</evidence>
<dbReference type="EMBL" id="UXSR01000458">
    <property type="protein sequence ID" value="VDD76631.1"/>
    <property type="molecule type" value="Genomic_DNA"/>
</dbReference>
<protein>
    <submittedName>
        <fullName evidence="2">Uncharacterized protein</fullName>
    </submittedName>
</protein>
<feature type="region of interest" description="Disordered" evidence="1">
    <location>
        <begin position="1"/>
        <end position="21"/>
    </location>
</feature>
<organism evidence="2 3">
    <name type="scientific">Mesocestoides corti</name>
    <name type="common">Flatworm</name>
    <dbReference type="NCBI Taxonomy" id="53468"/>
    <lineage>
        <taxon>Eukaryota</taxon>
        <taxon>Metazoa</taxon>
        <taxon>Spiralia</taxon>
        <taxon>Lophotrochozoa</taxon>
        <taxon>Platyhelminthes</taxon>
        <taxon>Cestoda</taxon>
        <taxon>Eucestoda</taxon>
        <taxon>Cyclophyllidea</taxon>
        <taxon>Mesocestoididae</taxon>
        <taxon>Mesocestoides</taxon>
    </lineage>
</organism>
<keyword evidence="3" id="KW-1185">Reference proteome</keyword>
<name>A0A0R3U742_MESCO</name>
<reference evidence="2 3" key="1">
    <citation type="submission" date="2018-10" db="EMBL/GenBank/DDBJ databases">
        <authorList>
            <consortium name="Pathogen Informatics"/>
        </authorList>
    </citation>
    <scope>NUCLEOTIDE SEQUENCE [LARGE SCALE GENOMIC DNA]</scope>
</reference>
<proteinExistence type="predicted"/>
<dbReference type="AlphaFoldDB" id="A0A0R3U742"/>
<sequence length="81" mass="8870">MDEFTRGRPPLPPLHVDADPVKMEDVPTHAGTTFDMATSRWSVLGRCNEDGKFVSGLVLSPWRAIQCPRDAAQPEVAPPVT</sequence>
<dbReference type="Proteomes" id="UP000267029">
    <property type="component" value="Unassembled WGS sequence"/>
</dbReference>
<evidence type="ECO:0000256" key="1">
    <source>
        <dbReference type="SAM" id="MobiDB-lite"/>
    </source>
</evidence>